<dbReference type="AlphaFoldDB" id="A0A8I1W5M1"/>
<protein>
    <submittedName>
        <fullName evidence="3">Phage portal protein</fullName>
    </submittedName>
</protein>
<accession>A0A8I1W5M1</accession>
<dbReference type="NCBIfam" id="TIGR01540">
    <property type="entry name" value="portal_PBSX"/>
    <property type="match status" value="1"/>
</dbReference>
<dbReference type="RefSeq" id="WP_207541857.1">
    <property type="nucleotide sequence ID" value="NZ_JAFNAA010000005.1"/>
</dbReference>
<organism evidence="3 4">
    <name type="scientific">Plesiomonas shigelloides</name>
    <name type="common">Aeromonas shigelloides</name>
    <dbReference type="NCBI Taxonomy" id="703"/>
    <lineage>
        <taxon>Bacteria</taxon>
        <taxon>Pseudomonadati</taxon>
        <taxon>Pseudomonadota</taxon>
        <taxon>Gammaproteobacteria</taxon>
        <taxon>Enterobacterales</taxon>
        <taxon>Enterobacteriaceae</taxon>
        <taxon>Plesiomonas</taxon>
    </lineage>
</organism>
<comment type="caution">
    <text evidence="3">The sequence shown here is derived from an EMBL/GenBank/DDBJ whole genome shotgun (WGS) entry which is preliminary data.</text>
</comment>
<evidence type="ECO:0000256" key="1">
    <source>
        <dbReference type="ARBA" id="ARBA00006799"/>
    </source>
</evidence>
<evidence type="ECO:0000313" key="4">
    <source>
        <dbReference type="Proteomes" id="UP000664658"/>
    </source>
</evidence>
<proteinExistence type="inferred from homology"/>
<dbReference type="InterPro" id="IPR030935">
    <property type="entry name" value="PBSX_Proteobac"/>
</dbReference>
<dbReference type="PIRSF" id="PIRSF018494">
    <property type="entry name" value="PBSX_VPQ"/>
    <property type="match status" value="1"/>
</dbReference>
<dbReference type="Pfam" id="PF04860">
    <property type="entry name" value="Phage_portal"/>
    <property type="match status" value="1"/>
</dbReference>
<dbReference type="EMBL" id="JAFNAA010000005">
    <property type="protein sequence ID" value="MBO1107888.1"/>
    <property type="molecule type" value="Genomic_DNA"/>
</dbReference>
<evidence type="ECO:0000256" key="2">
    <source>
        <dbReference type="SAM" id="MobiDB-lite"/>
    </source>
</evidence>
<comment type="similarity">
    <text evidence="1">Belongs to the phage portal family. PBSX subfamily.</text>
</comment>
<dbReference type="Proteomes" id="UP000664658">
    <property type="component" value="Unassembled WGS sequence"/>
</dbReference>
<dbReference type="InterPro" id="IPR006430">
    <property type="entry name" value="Phage_portal_PBSX"/>
</dbReference>
<feature type="region of interest" description="Disordered" evidence="2">
    <location>
        <begin position="331"/>
        <end position="351"/>
    </location>
</feature>
<evidence type="ECO:0000313" key="3">
    <source>
        <dbReference type="EMBL" id="MBO1107888.1"/>
    </source>
</evidence>
<dbReference type="InterPro" id="IPR006944">
    <property type="entry name" value="Phage/GTA_portal"/>
</dbReference>
<gene>
    <name evidence="3" type="ORF">J2R62_06570</name>
</gene>
<name>A0A8I1W5M1_PLESH</name>
<reference evidence="3" key="1">
    <citation type="submission" date="2021-03" db="EMBL/GenBank/DDBJ databases">
        <title>Plesiomonas shigelloides zfcc0051, isolated from zebrafish feces.</title>
        <authorList>
            <person name="Vanderhoek Z."/>
            <person name="Gaulke C."/>
        </authorList>
    </citation>
    <scope>NUCLEOTIDE SEQUENCE</scope>
    <source>
        <strain evidence="3">Zfcc0051</strain>
    </source>
</reference>
<sequence length="351" mass="39244">MSRRKKTRTQPAYTAEATQIEEKKMSLISFGDPEPVLPRATDYQAVSYDDFNKYYQPPVDRMALSELPNLNGQHGGILRARCNMVAGDFISGGGMTLEDMLAATTNLLTFGDVGFLKIRNQFGAVMRLVPLPSLYLRRRRDGGITILQSGGPLHYAPNDVIFVKLYDPRQQVYGLPDYLGGINSAMLNCDATTFRRRYYRNGAHLGYIFYSTDPNMSQEMENEVRQKIEQSKGAGNFRSMFINIPNGKPDGVKLIPIGDMGAKDEFVSIKNISMQDLLNAHRFPPGLAGMMPNNTGGFPDPEKSRAAYRKDEVLPLHRLLEDAIQADPEIPKSLHIKFEKKQNDSANGGEK</sequence>